<comment type="caution">
    <text evidence="2">The sequence shown here is derived from an EMBL/GenBank/DDBJ whole genome shotgun (WGS) entry which is preliminary data.</text>
</comment>
<feature type="region of interest" description="Disordered" evidence="1">
    <location>
        <begin position="107"/>
        <end position="150"/>
    </location>
</feature>
<protein>
    <submittedName>
        <fullName evidence="2">FMN-binding regulatory protein PaiB</fullName>
    </submittedName>
</protein>
<dbReference type="InterPro" id="IPR007396">
    <property type="entry name" value="TR_PAI2-type"/>
</dbReference>
<feature type="compositionally biased region" description="Basic residues" evidence="1">
    <location>
        <begin position="129"/>
        <end position="150"/>
    </location>
</feature>
<evidence type="ECO:0000256" key="1">
    <source>
        <dbReference type="SAM" id="MobiDB-lite"/>
    </source>
</evidence>
<sequence>MYVPPFNAMDEEDRMRAFVAQSGAAQLVTVGADGYPVATLLPIIWSGTRRPHLELLSRRAQGTVEVFHDVHRLREAVTRLTAKLSQNRSSADQDGVVAGLLAEPDAASHAVAEEMRAGPPGFTPTSRGRCWHHTPRARPSRPRPGRSRRR</sequence>
<dbReference type="Pfam" id="PF04299">
    <property type="entry name" value="FMN_bind_2"/>
    <property type="match status" value="1"/>
</dbReference>
<keyword evidence="3" id="KW-1185">Reference proteome</keyword>
<name>A0ABU2BV53_9ACTN</name>
<dbReference type="Proteomes" id="UP001183648">
    <property type="component" value="Unassembled WGS sequence"/>
</dbReference>
<dbReference type="SUPFAM" id="SSF50475">
    <property type="entry name" value="FMN-binding split barrel"/>
    <property type="match status" value="1"/>
</dbReference>
<reference evidence="2 3" key="1">
    <citation type="submission" date="2023-07" db="EMBL/GenBank/DDBJ databases">
        <title>Sequencing the genomes of 1000 actinobacteria strains.</title>
        <authorList>
            <person name="Klenk H.-P."/>
        </authorList>
    </citation>
    <scope>NUCLEOTIDE SEQUENCE [LARGE SCALE GENOMIC DNA]</scope>
    <source>
        <strain evidence="2 3">DSM 19426</strain>
    </source>
</reference>
<dbReference type="EMBL" id="JAVDYG010000001">
    <property type="protein sequence ID" value="MDR7362500.1"/>
    <property type="molecule type" value="Genomic_DNA"/>
</dbReference>
<accession>A0ABU2BV53</accession>
<gene>
    <name evidence="2" type="ORF">J2S63_002053</name>
</gene>
<organism evidence="2 3">
    <name type="scientific">Nocardioides marmoribigeumensis</name>
    <dbReference type="NCBI Taxonomy" id="433649"/>
    <lineage>
        <taxon>Bacteria</taxon>
        <taxon>Bacillati</taxon>
        <taxon>Actinomycetota</taxon>
        <taxon>Actinomycetes</taxon>
        <taxon>Propionibacteriales</taxon>
        <taxon>Nocardioidaceae</taxon>
        <taxon>Nocardioides</taxon>
    </lineage>
</organism>
<evidence type="ECO:0000313" key="2">
    <source>
        <dbReference type="EMBL" id="MDR7362500.1"/>
    </source>
</evidence>
<proteinExistence type="predicted"/>
<evidence type="ECO:0000313" key="3">
    <source>
        <dbReference type="Proteomes" id="UP001183648"/>
    </source>
</evidence>